<dbReference type="RefSeq" id="WP_119280371.1">
    <property type="nucleotide sequence ID" value="NZ_QWLA01000109.1"/>
</dbReference>
<dbReference type="Pfam" id="PF18145">
    <property type="entry name" value="SAVED"/>
    <property type="match status" value="1"/>
</dbReference>
<keyword evidence="3" id="KW-1185">Reference proteome</keyword>
<dbReference type="EMBL" id="QWLA01000109">
    <property type="protein sequence ID" value="RIH82355.1"/>
    <property type="molecule type" value="Genomic_DNA"/>
</dbReference>
<reference evidence="2 3" key="1">
    <citation type="submission" date="2018-08" db="EMBL/GenBank/DDBJ databases">
        <title>Meiothermus roseus NBRC 110900 genome sequencing project.</title>
        <authorList>
            <person name="Da Costa M.S."/>
            <person name="Albuquerque L."/>
            <person name="Raposo P."/>
            <person name="Froufe H.J.C."/>
            <person name="Barroso C.S."/>
            <person name="Egas C."/>
        </authorList>
    </citation>
    <scope>NUCLEOTIDE SEQUENCE [LARGE SCALE GENOMIC DNA]</scope>
    <source>
        <strain evidence="2 3">NBRC 110900</strain>
    </source>
</reference>
<evidence type="ECO:0000259" key="1">
    <source>
        <dbReference type="Pfam" id="PF18145"/>
    </source>
</evidence>
<dbReference type="AlphaFoldDB" id="A0A399EDE5"/>
<feature type="domain" description="SMODS-associated and fused to various effectors" evidence="1">
    <location>
        <begin position="214"/>
        <end position="387"/>
    </location>
</feature>
<dbReference type="Proteomes" id="UP000265341">
    <property type="component" value="Unassembled WGS sequence"/>
</dbReference>
<organism evidence="2 3">
    <name type="scientific">Calidithermus roseus</name>
    <dbReference type="NCBI Taxonomy" id="1644118"/>
    <lineage>
        <taxon>Bacteria</taxon>
        <taxon>Thermotogati</taxon>
        <taxon>Deinococcota</taxon>
        <taxon>Deinococci</taxon>
        <taxon>Thermales</taxon>
        <taxon>Thermaceae</taxon>
        <taxon>Calidithermus</taxon>
    </lineage>
</organism>
<dbReference type="NCBIfam" id="NF033611">
    <property type="entry name" value="SAVED"/>
    <property type="match status" value="1"/>
</dbReference>
<name>A0A399EDE5_9DEIN</name>
<protein>
    <recommendedName>
        <fullName evidence="1">SMODS-associated and fused to various effectors domain-containing protein</fullName>
    </recommendedName>
</protein>
<evidence type="ECO:0000313" key="3">
    <source>
        <dbReference type="Proteomes" id="UP000265341"/>
    </source>
</evidence>
<dbReference type="CDD" id="cd00085">
    <property type="entry name" value="HNHc"/>
    <property type="match status" value="1"/>
</dbReference>
<proteinExistence type="predicted"/>
<dbReference type="InterPro" id="IPR003615">
    <property type="entry name" value="HNH_nuc"/>
</dbReference>
<dbReference type="OrthoDB" id="5379188at2"/>
<sequence>MRRKRLKAGKAAAATKAARAVDVARPKIPQHVILQLWARAAGLCEFEGCGQKLWRHGLTLQAINRSHIAHIVGFSPDGPRGDPERSPLLATDIDNLMLVCQDCHNLIDKKALEDKYPEARLREMKRAHEERIERATSMTPSKKSHALVFTSRMANGTIPNPPTPTQALEAMWPRRYPAQERPLEIDLTTLTEQPRDPDGWRRALAEMNRRFDYLKETVRPEHYSVFALARIPFMIALGRRLGDKVDVDTYQLSKDKRHWKWEESDEASQTPELREPEGPFVESDVVLKVEISGRIPAAQVRRALGEDLPTYSIQMPAPGLGVVTSPEQVAQAGILLHHLFNKIPQAHGDTARVHLFAAVPPPVAVEIGRQYRSHFPRLRVYEYLPDQGWCFTLEV</sequence>
<gene>
    <name evidence="2" type="ORF">Mrose_03400</name>
</gene>
<comment type="caution">
    <text evidence="2">The sequence shown here is derived from an EMBL/GenBank/DDBJ whole genome shotgun (WGS) entry which is preliminary data.</text>
</comment>
<evidence type="ECO:0000313" key="2">
    <source>
        <dbReference type="EMBL" id="RIH82355.1"/>
    </source>
</evidence>
<accession>A0A399EDE5</accession>
<dbReference type="InterPro" id="IPR040836">
    <property type="entry name" value="SAVED"/>
</dbReference>